<comment type="caution">
    <text evidence="2">The sequence shown here is derived from an EMBL/GenBank/DDBJ whole genome shotgun (WGS) entry which is preliminary data.</text>
</comment>
<dbReference type="Proteomes" id="UP000019241">
    <property type="component" value="Unassembled WGS sequence"/>
</dbReference>
<sequence length="154" mass="18206">MVYEYPKGNFRFPVIPDRALNNEEDLQHKPVTKTKTAEVKKELTVKEKFIPTEVPSPVFAFQKRPNRFEFDLDQTQAKEKDYERISLITEEVVEVKEEPKETFSTPVSLEKKRRTETSGRNTKSYGRKASNRIEKANRYETEKRLHLRISLLML</sequence>
<proteinExistence type="predicted"/>
<gene>
    <name evidence="2" type="ORF">MCOL2_00400</name>
</gene>
<protein>
    <submittedName>
        <fullName evidence="2">FtsK/SpoIIIE family protein</fullName>
    </submittedName>
</protein>
<organism evidence="2 3">
    <name type="scientific">Listeria fleischmannii FSL S10-1203</name>
    <dbReference type="NCBI Taxonomy" id="1265822"/>
    <lineage>
        <taxon>Bacteria</taxon>
        <taxon>Bacillati</taxon>
        <taxon>Bacillota</taxon>
        <taxon>Bacilli</taxon>
        <taxon>Bacillales</taxon>
        <taxon>Listeriaceae</taxon>
        <taxon>Listeria</taxon>
    </lineage>
</organism>
<reference evidence="2 3" key="1">
    <citation type="submission" date="2012-12" db="EMBL/GenBank/DDBJ databases">
        <title>Novel taxa of Listeriaceae from agricultural environments in the United States.</title>
        <authorList>
            <person name="den Bakker H.C."/>
            <person name="Allred A."/>
            <person name="Warchocki S."/>
            <person name="Wright E.M."/>
            <person name="Burrell A."/>
            <person name="Nightingale K.K."/>
            <person name="Kephart D."/>
            <person name="Wiedmann M."/>
        </authorList>
    </citation>
    <scope>NUCLEOTIDE SEQUENCE [LARGE SCALE GENOMIC DNA]</scope>
    <source>
        <strain evidence="2 3">FSL S10-1203</strain>
    </source>
</reference>
<dbReference type="RefSeq" id="WP_036061677.1">
    <property type="nucleotide sequence ID" value="NZ_AODM01000002.1"/>
</dbReference>
<feature type="region of interest" description="Disordered" evidence="1">
    <location>
        <begin position="99"/>
        <end position="135"/>
    </location>
</feature>
<evidence type="ECO:0000256" key="1">
    <source>
        <dbReference type="SAM" id="MobiDB-lite"/>
    </source>
</evidence>
<name>W7DIZ2_9LIST</name>
<dbReference type="AlphaFoldDB" id="W7DIZ2"/>
<dbReference type="EMBL" id="AODM01000002">
    <property type="protein sequence ID" value="EUJ65478.1"/>
    <property type="molecule type" value="Genomic_DNA"/>
</dbReference>
<dbReference type="PATRIC" id="fig|1265822.4.peg.80"/>
<evidence type="ECO:0000313" key="3">
    <source>
        <dbReference type="Proteomes" id="UP000019241"/>
    </source>
</evidence>
<accession>W7DIZ2</accession>
<evidence type="ECO:0000313" key="2">
    <source>
        <dbReference type="EMBL" id="EUJ65478.1"/>
    </source>
</evidence>